<dbReference type="AlphaFoldDB" id="A0A1G7TH27"/>
<protein>
    <recommendedName>
        <fullName evidence="4">HEPN domain-containing protein</fullName>
    </recommendedName>
</protein>
<evidence type="ECO:0000256" key="1">
    <source>
        <dbReference type="SAM" id="MobiDB-lite"/>
    </source>
</evidence>
<accession>A0A1G7TH27</accession>
<proteinExistence type="predicted"/>
<evidence type="ECO:0000313" key="2">
    <source>
        <dbReference type="EMBL" id="SDG34412.1"/>
    </source>
</evidence>
<dbReference type="Proteomes" id="UP000199415">
    <property type="component" value="Unassembled WGS sequence"/>
</dbReference>
<evidence type="ECO:0008006" key="4">
    <source>
        <dbReference type="Google" id="ProtNLM"/>
    </source>
</evidence>
<gene>
    <name evidence="2" type="ORF">SAMN05216241_10979</name>
</gene>
<evidence type="ECO:0000313" key="3">
    <source>
        <dbReference type="Proteomes" id="UP000199415"/>
    </source>
</evidence>
<organism evidence="2 3">
    <name type="scientific">Limimonas halophila</name>
    <dbReference type="NCBI Taxonomy" id="1082479"/>
    <lineage>
        <taxon>Bacteria</taxon>
        <taxon>Pseudomonadati</taxon>
        <taxon>Pseudomonadota</taxon>
        <taxon>Alphaproteobacteria</taxon>
        <taxon>Rhodospirillales</taxon>
        <taxon>Rhodovibrionaceae</taxon>
        <taxon>Limimonas</taxon>
    </lineage>
</organism>
<dbReference type="OrthoDB" id="7362266at2"/>
<name>A0A1G7TH27_9PROT</name>
<dbReference type="RefSeq" id="WP_090020991.1">
    <property type="nucleotide sequence ID" value="NZ_FNCE01000009.1"/>
</dbReference>
<dbReference type="EMBL" id="FNCE01000009">
    <property type="protein sequence ID" value="SDG34412.1"/>
    <property type="molecule type" value="Genomic_DNA"/>
</dbReference>
<reference evidence="2 3" key="1">
    <citation type="submission" date="2016-10" db="EMBL/GenBank/DDBJ databases">
        <authorList>
            <person name="de Groot N.N."/>
        </authorList>
    </citation>
    <scope>NUCLEOTIDE SEQUENCE [LARGE SCALE GENOMIC DNA]</scope>
    <source>
        <strain evidence="2 3">DSM 25584</strain>
    </source>
</reference>
<keyword evidence="3" id="KW-1185">Reference proteome</keyword>
<sequence>MTRKGRRTIATPETGRARFKKAKRDHASAETLLALKSDEHEAADDVAKLIIQAAIAYTDAVTAEYGGEIAQGRHAESVKVLRDALGNKLPKEQETRLGRLLTHKETVEYGARETTVKQVQQLQLDLDRYASWARELLGRS</sequence>
<feature type="region of interest" description="Disordered" evidence="1">
    <location>
        <begin position="1"/>
        <end position="23"/>
    </location>
</feature>